<dbReference type="STRING" id="583355.Caka_1489"/>
<dbReference type="HOGENOM" id="CLU_2615970_0_0_0"/>
<keyword evidence="2" id="KW-1185">Reference proteome</keyword>
<protein>
    <submittedName>
        <fullName evidence="1">Uncharacterized protein</fullName>
    </submittedName>
</protein>
<dbReference type="KEGG" id="caa:Caka_1489"/>
<dbReference type="AlphaFoldDB" id="D5EJA9"/>
<dbReference type="Proteomes" id="UP000000925">
    <property type="component" value="Chromosome"/>
</dbReference>
<evidence type="ECO:0000313" key="1">
    <source>
        <dbReference type="EMBL" id="ADE54508.1"/>
    </source>
</evidence>
<sequence length="78" mass="8890">MLQKDLPSGQYRVREAWDPKPYGCQWRTQSANEGTVRENQSAVRTSGFVGVNLRLSTSRICIVLHNKKLPDFPDLQNS</sequence>
<accession>D5EJA9</accession>
<dbReference type="EMBL" id="CP001998">
    <property type="protein sequence ID" value="ADE54508.1"/>
    <property type="molecule type" value="Genomic_DNA"/>
</dbReference>
<evidence type="ECO:0000313" key="2">
    <source>
        <dbReference type="Proteomes" id="UP000000925"/>
    </source>
</evidence>
<name>D5EJA9_CORAD</name>
<organism evidence="1 2">
    <name type="scientific">Coraliomargarita akajimensis (strain DSM 45221 / IAM 15411 / JCM 23193 / KCTC 12865 / 04OKA010-24)</name>
    <dbReference type="NCBI Taxonomy" id="583355"/>
    <lineage>
        <taxon>Bacteria</taxon>
        <taxon>Pseudomonadati</taxon>
        <taxon>Verrucomicrobiota</taxon>
        <taxon>Opitutia</taxon>
        <taxon>Puniceicoccales</taxon>
        <taxon>Coraliomargaritaceae</taxon>
        <taxon>Coraliomargarita</taxon>
    </lineage>
</organism>
<gene>
    <name evidence="1" type="ordered locus">Caka_1489</name>
</gene>
<reference evidence="1 2" key="1">
    <citation type="journal article" date="2010" name="Stand. Genomic Sci.">
        <title>Complete genome sequence of Coraliomargarita akajimensis type strain (04OKA010-24).</title>
        <authorList>
            <person name="Mavromatis K."/>
            <person name="Abt B."/>
            <person name="Brambilla E."/>
            <person name="Lapidus A."/>
            <person name="Copeland A."/>
            <person name="Deshpande S."/>
            <person name="Nolan M."/>
            <person name="Lucas S."/>
            <person name="Tice H."/>
            <person name="Cheng J.F."/>
            <person name="Han C."/>
            <person name="Detter J.C."/>
            <person name="Woyke T."/>
            <person name="Goodwin L."/>
            <person name="Pitluck S."/>
            <person name="Held B."/>
            <person name="Brettin T."/>
            <person name="Tapia R."/>
            <person name="Ivanova N."/>
            <person name="Mikhailova N."/>
            <person name="Pati A."/>
            <person name="Liolios K."/>
            <person name="Chen A."/>
            <person name="Palaniappan K."/>
            <person name="Land M."/>
            <person name="Hauser L."/>
            <person name="Chang Y.J."/>
            <person name="Jeffries C.D."/>
            <person name="Rohde M."/>
            <person name="Goker M."/>
            <person name="Bristow J."/>
            <person name="Eisen J.A."/>
            <person name="Markowitz V."/>
            <person name="Hugenholtz P."/>
            <person name="Klenk H.P."/>
            <person name="Kyrpides N.C."/>
        </authorList>
    </citation>
    <scope>NUCLEOTIDE SEQUENCE [LARGE SCALE GENOMIC DNA]</scope>
    <source>
        <strain evidence="2">DSM 45221 / IAM 15411 / JCM 23193 / KCTC 12865</strain>
    </source>
</reference>
<proteinExistence type="predicted"/>